<dbReference type="AlphaFoldDB" id="A0A3S4DDE6"/>
<reference evidence="4 5" key="1">
    <citation type="submission" date="2018-12" db="EMBL/GenBank/DDBJ databases">
        <authorList>
            <person name="Li F."/>
        </authorList>
    </citation>
    <scope>NUCLEOTIDE SEQUENCE [LARGE SCALE GENOMIC DNA]</scope>
    <source>
        <strain evidence="4 5">11W25H-1</strain>
    </source>
</reference>
<keyword evidence="2" id="KW-0378">Hydrolase</keyword>
<dbReference type="Pfam" id="PF02113">
    <property type="entry name" value="Peptidase_S13"/>
    <property type="match status" value="2"/>
</dbReference>
<keyword evidence="4" id="KW-0121">Carboxypeptidase</keyword>
<dbReference type="SUPFAM" id="SSF56601">
    <property type="entry name" value="beta-lactamase/transpeptidase-like"/>
    <property type="match status" value="1"/>
</dbReference>
<proteinExistence type="inferred from homology"/>
<dbReference type="GO" id="GO:0000270">
    <property type="term" value="P:peptidoglycan metabolic process"/>
    <property type="evidence" value="ECO:0007669"/>
    <property type="project" value="TreeGrafter"/>
</dbReference>
<dbReference type="Proteomes" id="UP000288547">
    <property type="component" value="Unassembled WGS sequence"/>
</dbReference>
<dbReference type="PRINTS" id="PR00922">
    <property type="entry name" value="DADACBPTASE3"/>
</dbReference>
<organism evidence="4 5">
    <name type="scientific">Labedella phragmitis</name>
    <dbReference type="NCBI Taxonomy" id="2498849"/>
    <lineage>
        <taxon>Bacteria</taxon>
        <taxon>Bacillati</taxon>
        <taxon>Actinomycetota</taxon>
        <taxon>Actinomycetes</taxon>
        <taxon>Micrococcales</taxon>
        <taxon>Microbacteriaceae</taxon>
        <taxon>Labedella</taxon>
    </lineage>
</organism>
<keyword evidence="4" id="KW-0645">Protease</keyword>
<dbReference type="OrthoDB" id="56883at2"/>
<name>A0A3S4DDE6_9MICO</name>
<dbReference type="GO" id="GO:0004185">
    <property type="term" value="F:serine-type carboxypeptidase activity"/>
    <property type="evidence" value="ECO:0007669"/>
    <property type="project" value="InterPro"/>
</dbReference>
<sequence>MCAALVAAVITVSAGVGTTVVATAAVAPTPVPTTPTPTEDPRIVADEPVPAAAPRTCSVAAAAADPRLATLQAQVRNADTGEILFDRAGAVPNRTASTLKVVTSAAALAVFGADHRFETRVVAGAEPGTIVLVGGGDVTLSRLPSGQPSVYRDTAHLDDLAARTLAGWTAAGHTEPVTRIMLDSSLFGDDSWRPDWNPNAPAEGYHTPVTALQVDGDREDPTKKGSFRGTDPIGRTGEAFARYFPGATLTTGVAPAGADELASVPSPTVGSLVGDTLLHSDNMVAEMLARLVSIELGTGNTFASLQEAIPTALADYGIPTDGLTIADGSGLSTANAVPPAYLTRLLGLVEDGVGELEAVEAGLPVAGETGTLDEDGRFTGDSAAAVGHIRAKTGYIRSAYALSGIIDAADGSTLVFTIFALGTVGENLPPSTMMGVDALATAFYRCGDTLSNR</sequence>
<feature type="chain" id="PRO_5018786782" evidence="3">
    <location>
        <begin position="25"/>
        <end position="453"/>
    </location>
</feature>
<protein>
    <submittedName>
        <fullName evidence="4">D-alanyl-D-alanine carboxypeptidase/D-alanyl-D-alanine-endopeptidase</fullName>
    </submittedName>
</protein>
<dbReference type="PANTHER" id="PTHR30023">
    <property type="entry name" value="D-ALANYL-D-ALANINE CARBOXYPEPTIDASE"/>
    <property type="match status" value="1"/>
</dbReference>
<keyword evidence="5" id="KW-1185">Reference proteome</keyword>
<comment type="caution">
    <text evidence="4">The sequence shown here is derived from an EMBL/GenBank/DDBJ whole genome shotgun (WGS) entry which is preliminary data.</text>
</comment>
<gene>
    <name evidence="4" type="ORF">ELQ90_14635</name>
</gene>
<dbReference type="EMBL" id="RZNB01000007">
    <property type="protein sequence ID" value="RWZ46437.1"/>
    <property type="molecule type" value="Genomic_DNA"/>
</dbReference>
<evidence type="ECO:0000256" key="1">
    <source>
        <dbReference type="ARBA" id="ARBA00006096"/>
    </source>
</evidence>
<dbReference type="Gene3D" id="3.40.710.10">
    <property type="entry name" value="DD-peptidase/beta-lactamase superfamily"/>
    <property type="match status" value="2"/>
</dbReference>
<evidence type="ECO:0000256" key="3">
    <source>
        <dbReference type="SAM" id="SignalP"/>
    </source>
</evidence>
<feature type="signal peptide" evidence="3">
    <location>
        <begin position="1"/>
        <end position="24"/>
    </location>
</feature>
<dbReference type="PANTHER" id="PTHR30023:SF0">
    <property type="entry name" value="PENICILLIN-SENSITIVE CARBOXYPEPTIDASE A"/>
    <property type="match status" value="1"/>
</dbReference>
<evidence type="ECO:0000313" key="5">
    <source>
        <dbReference type="Proteomes" id="UP000288547"/>
    </source>
</evidence>
<evidence type="ECO:0000313" key="4">
    <source>
        <dbReference type="EMBL" id="RWZ46437.1"/>
    </source>
</evidence>
<dbReference type="InterPro" id="IPR000667">
    <property type="entry name" value="Peptidase_S13"/>
</dbReference>
<keyword evidence="3" id="KW-0732">Signal</keyword>
<accession>A0A3S4DDE6</accession>
<dbReference type="GO" id="GO:0006508">
    <property type="term" value="P:proteolysis"/>
    <property type="evidence" value="ECO:0007669"/>
    <property type="project" value="InterPro"/>
</dbReference>
<comment type="similarity">
    <text evidence="1">Belongs to the peptidase S13 family.</text>
</comment>
<evidence type="ECO:0000256" key="2">
    <source>
        <dbReference type="ARBA" id="ARBA00022801"/>
    </source>
</evidence>
<dbReference type="InterPro" id="IPR012338">
    <property type="entry name" value="Beta-lactam/transpept-like"/>
</dbReference>